<evidence type="ECO:0000256" key="3">
    <source>
        <dbReference type="ARBA" id="ARBA00023125"/>
    </source>
</evidence>
<keyword evidence="3 6" id="KW-0238">DNA-binding</keyword>
<dbReference type="PANTHER" id="PTHR30126">
    <property type="entry name" value="HTH-TYPE TRANSCRIPTIONAL REGULATOR"/>
    <property type="match status" value="1"/>
</dbReference>
<gene>
    <name evidence="6" type="ORF">SAMN04487861_12152</name>
</gene>
<dbReference type="Pfam" id="PF03466">
    <property type="entry name" value="LysR_substrate"/>
    <property type="match status" value="1"/>
</dbReference>
<dbReference type="PANTHER" id="PTHR30126:SF39">
    <property type="entry name" value="HTH-TYPE TRANSCRIPTIONAL REGULATOR CYSL"/>
    <property type="match status" value="1"/>
</dbReference>
<dbReference type="SUPFAM" id="SSF46785">
    <property type="entry name" value="Winged helix' DNA-binding domain"/>
    <property type="match status" value="1"/>
</dbReference>
<dbReference type="InterPro" id="IPR005119">
    <property type="entry name" value="LysR_subst-bd"/>
</dbReference>
<keyword evidence="2" id="KW-0805">Transcription regulation</keyword>
<dbReference type="RefSeq" id="WP_075444917.1">
    <property type="nucleotide sequence ID" value="NZ_FOQK01000021.1"/>
</dbReference>
<organism evidence="6 7">
    <name type="scientific">Selenomonas ruminantium</name>
    <dbReference type="NCBI Taxonomy" id="971"/>
    <lineage>
        <taxon>Bacteria</taxon>
        <taxon>Bacillati</taxon>
        <taxon>Bacillota</taxon>
        <taxon>Negativicutes</taxon>
        <taxon>Selenomonadales</taxon>
        <taxon>Selenomonadaceae</taxon>
        <taxon>Selenomonas</taxon>
    </lineage>
</organism>
<evidence type="ECO:0000313" key="6">
    <source>
        <dbReference type="EMBL" id="SFI21128.1"/>
    </source>
</evidence>
<dbReference type="OrthoDB" id="1624015at2"/>
<dbReference type="GO" id="GO:0003700">
    <property type="term" value="F:DNA-binding transcription factor activity"/>
    <property type="evidence" value="ECO:0007669"/>
    <property type="project" value="InterPro"/>
</dbReference>
<dbReference type="SUPFAM" id="SSF53850">
    <property type="entry name" value="Periplasmic binding protein-like II"/>
    <property type="match status" value="1"/>
</dbReference>
<protein>
    <submittedName>
        <fullName evidence="6">DNA-binding transcriptional regulator, LysR family</fullName>
    </submittedName>
</protein>
<dbReference type="InterPro" id="IPR000847">
    <property type="entry name" value="LysR_HTH_N"/>
</dbReference>
<name>A0A1I3GCC0_SELRU</name>
<evidence type="ECO:0000256" key="2">
    <source>
        <dbReference type="ARBA" id="ARBA00023015"/>
    </source>
</evidence>
<dbReference type="Gene3D" id="1.10.10.10">
    <property type="entry name" value="Winged helix-like DNA-binding domain superfamily/Winged helix DNA-binding domain"/>
    <property type="match status" value="1"/>
</dbReference>
<proteinExistence type="inferred from homology"/>
<accession>A0A1I3GCC0</accession>
<dbReference type="Proteomes" id="UP000183639">
    <property type="component" value="Unassembled WGS sequence"/>
</dbReference>
<dbReference type="PROSITE" id="PS50931">
    <property type="entry name" value="HTH_LYSR"/>
    <property type="match status" value="1"/>
</dbReference>
<evidence type="ECO:0000256" key="4">
    <source>
        <dbReference type="ARBA" id="ARBA00023163"/>
    </source>
</evidence>
<dbReference type="Gene3D" id="3.40.190.10">
    <property type="entry name" value="Periplasmic binding protein-like II"/>
    <property type="match status" value="2"/>
</dbReference>
<sequence length="295" mass="33538">MLDFRIKTFLCVCQTMNYTQAAKLLNITQPAVSQHIRFLEDYYQIKAFRYANKKLELTAAGRILYERCKTMENDEVALSAELLSSQSGIRTLSLGVTMTVGEYAIISPLAAYQLAHPGINIRLRFGNTQELLAQLTAGRIQMALVEGYFPPQDYFCRPYSTEPYIGVCASSHVFPSGEPSTFHDLLGERLLLREKGSGTREILERNLALHGLKTTDFIHNMEVENMHTIIGLLTHDCGISFLYRRAVQAELASGRLREIPLKNFSMEHDFTFIWEKDSIYTAEYQQICQELSSTP</sequence>
<dbReference type="InterPro" id="IPR036388">
    <property type="entry name" value="WH-like_DNA-bd_sf"/>
</dbReference>
<dbReference type="AlphaFoldDB" id="A0A1I3GCC0"/>
<dbReference type="InterPro" id="IPR036390">
    <property type="entry name" value="WH_DNA-bd_sf"/>
</dbReference>
<reference evidence="6 7" key="1">
    <citation type="submission" date="2016-10" db="EMBL/GenBank/DDBJ databases">
        <authorList>
            <person name="de Groot N.N."/>
        </authorList>
    </citation>
    <scope>NUCLEOTIDE SEQUENCE [LARGE SCALE GENOMIC DNA]</scope>
    <source>
        <strain evidence="6 7">Z108</strain>
    </source>
</reference>
<feature type="domain" description="HTH lysR-type" evidence="5">
    <location>
        <begin position="1"/>
        <end position="58"/>
    </location>
</feature>
<keyword evidence="4" id="KW-0804">Transcription</keyword>
<dbReference type="Pfam" id="PF00126">
    <property type="entry name" value="HTH_1"/>
    <property type="match status" value="1"/>
</dbReference>
<dbReference type="EMBL" id="FOQK01000021">
    <property type="protein sequence ID" value="SFI21128.1"/>
    <property type="molecule type" value="Genomic_DNA"/>
</dbReference>
<evidence type="ECO:0000313" key="7">
    <source>
        <dbReference type="Proteomes" id="UP000183639"/>
    </source>
</evidence>
<evidence type="ECO:0000259" key="5">
    <source>
        <dbReference type="PROSITE" id="PS50931"/>
    </source>
</evidence>
<evidence type="ECO:0000256" key="1">
    <source>
        <dbReference type="ARBA" id="ARBA00009437"/>
    </source>
</evidence>
<comment type="similarity">
    <text evidence="1">Belongs to the LysR transcriptional regulatory family.</text>
</comment>
<dbReference type="GO" id="GO:0000976">
    <property type="term" value="F:transcription cis-regulatory region binding"/>
    <property type="evidence" value="ECO:0007669"/>
    <property type="project" value="TreeGrafter"/>
</dbReference>